<evidence type="ECO:0000256" key="5">
    <source>
        <dbReference type="ARBA" id="ARBA00022927"/>
    </source>
</evidence>
<evidence type="ECO:0000256" key="9">
    <source>
        <dbReference type="SAM" id="MobiDB-lite"/>
    </source>
</evidence>
<protein>
    <recommendedName>
        <fullName evidence="10">t-SNARE coiled-coil homology domain-containing protein</fullName>
    </recommendedName>
</protein>
<dbReference type="PROSITE" id="PS50192">
    <property type="entry name" value="T_SNARE"/>
    <property type="match status" value="1"/>
</dbReference>
<gene>
    <name evidence="11" type="ORF">B9Z19DRAFT_996654</name>
</gene>
<reference evidence="11 12" key="1">
    <citation type="submission" date="2017-04" db="EMBL/GenBank/DDBJ databases">
        <title>Draft genome sequence of Tuber borchii Vittad., a whitish edible truffle.</title>
        <authorList>
            <consortium name="DOE Joint Genome Institute"/>
            <person name="Murat C."/>
            <person name="Kuo A."/>
            <person name="Barry K.W."/>
            <person name="Clum A."/>
            <person name="Dockter R.B."/>
            <person name="Fauchery L."/>
            <person name="Iotti M."/>
            <person name="Kohler A."/>
            <person name="Labutti K."/>
            <person name="Lindquist E.A."/>
            <person name="Lipzen A."/>
            <person name="Ohm R.A."/>
            <person name="Wang M."/>
            <person name="Grigoriev I.V."/>
            <person name="Zambonelli A."/>
            <person name="Martin F.M."/>
        </authorList>
    </citation>
    <scope>NUCLEOTIDE SEQUENCE [LARGE SCALE GENOMIC DNA]</scope>
    <source>
        <strain evidence="11 12">Tbo3840</strain>
    </source>
</reference>
<dbReference type="InterPro" id="IPR000727">
    <property type="entry name" value="T_SNARE_dom"/>
</dbReference>
<name>A0A2T6ZHN6_TUBBO</name>
<keyword evidence="8" id="KW-0472">Membrane</keyword>
<feature type="region of interest" description="Disordered" evidence="9">
    <location>
        <begin position="206"/>
        <end position="231"/>
    </location>
</feature>
<dbReference type="Pfam" id="PF10496">
    <property type="entry name" value="Syntaxin-18_N"/>
    <property type="match status" value="1"/>
</dbReference>
<evidence type="ECO:0000256" key="3">
    <source>
        <dbReference type="ARBA" id="ARBA00022448"/>
    </source>
</evidence>
<dbReference type="STRING" id="42251.A0A2T6ZHN6"/>
<dbReference type="PANTHER" id="PTHR15959">
    <property type="entry name" value="SYNTAXIN-18"/>
    <property type="match status" value="1"/>
</dbReference>
<dbReference type="SUPFAM" id="SSF58038">
    <property type="entry name" value="SNARE fusion complex"/>
    <property type="match status" value="1"/>
</dbReference>
<dbReference type="GO" id="GO:0006890">
    <property type="term" value="P:retrograde vesicle-mediated transport, Golgi to endoplasmic reticulum"/>
    <property type="evidence" value="ECO:0007669"/>
    <property type="project" value="TreeGrafter"/>
</dbReference>
<evidence type="ECO:0000313" key="11">
    <source>
        <dbReference type="EMBL" id="PUU74989.1"/>
    </source>
</evidence>
<keyword evidence="3" id="KW-0813">Transport</keyword>
<accession>A0A2T6ZHN6</accession>
<keyword evidence="12" id="KW-1185">Reference proteome</keyword>
<evidence type="ECO:0000256" key="7">
    <source>
        <dbReference type="ARBA" id="ARBA00023054"/>
    </source>
</evidence>
<keyword evidence="6" id="KW-1133">Transmembrane helix</keyword>
<dbReference type="EMBL" id="NESQ01000257">
    <property type="protein sequence ID" value="PUU74989.1"/>
    <property type="molecule type" value="Genomic_DNA"/>
</dbReference>
<evidence type="ECO:0000256" key="1">
    <source>
        <dbReference type="ARBA" id="ARBA00004211"/>
    </source>
</evidence>
<evidence type="ECO:0000256" key="4">
    <source>
        <dbReference type="ARBA" id="ARBA00022692"/>
    </source>
</evidence>
<dbReference type="GO" id="GO:0031201">
    <property type="term" value="C:SNARE complex"/>
    <property type="evidence" value="ECO:0007669"/>
    <property type="project" value="TreeGrafter"/>
</dbReference>
<feature type="domain" description="T-SNARE coiled-coil homology" evidence="10">
    <location>
        <begin position="262"/>
        <end position="324"/>
    </location>
</feature>
<dbReference type="GO" id="GO:0015031">
    <property type="term" value="P:protein transport"/>
    <property type="evidence" value="ECO:0007669"/>
    <property type="project" value="UniProtKB-KW"/>
</dbReference>
<dbReference type="GO" id="GO:0005783">
    <property type="term" value="C:endoplasmic reticulum"/>
    <property type="evidence" value="ECO:0007669"/>
    <property type="project" value="TreeGrafter"/>
</dbReference>
<comment type="similarity">
    <text evidence="2">Belongs to the syntaxin family.</text>
</comment>
<dbReference type="Proteomes" id="UP000244722">
    <property type="component" value="Unassembled WGS sequence"/>
</dbReference>
<dbReference type="InterPro" id="IPR019529">
    <property type="entry name" value="Syntaxin-18_N"/>
</dbReference>
<dbReference type="OrthoDB" id="342981at2759"/>
<comment type="caution">
    <text evidence="11">The sequence shown here is derived from an EMBL/GenBank/DDBJ whole genome shotgun (WGS) entry which is preliminary data.</text>
</comment>
<comment type="subcellular location">
    <subcellularLocation>
        <location evidence="1">Membrane</location>
        <topology evidence="1">Single-pass type IV membrane protein</topology>
    </subcellularLocation>
</comment>
<keyword evidence="5" id="KW-0653">Protein transport</keyword>
<evidence type="ECO:0000256" key="6">
    <source>
        <dbReference type="ARBA" id="ARBA00022989"/>
    </source>
</evidence>
<proteinExistence type="inferred from homology"/>
<evidence type="ECO:0000256" key="8">
    <source>
        <dbReference type="ARBA" id="ARBA00023136"/>
    </source>
</evidence>
<evidence type="ECO:0000313" key="12">
    <source>
        <dbReference type="Proteomes" id="UP000244722"/>
    </source>
</evidence>
<organism evidence="11 12">
    <name type="scientific">Tuber borchii</name>
    <name type="common">White truffle</name>
    <dbReference type="NCBI Taxonomy" id="42251"/>
    <lineage>
        <taxon>Eukaryota</taxon>
        <taxon>Fungi</taxon>
        <taxon>Dikarya</taxon>
        <taxon>Ascomycota</taxon>
        <taxon>Pezizomycotina</taxon>
        <taxon>Pezizomycetes</taxon>
        <taxon>Pezizales</taxon>
        <taxon>Tuberaceae</taxon>
        <taxon>Tuber</taxon>
    </lineage>
</organism>
<dbReference type="Gene3D" id="1.20.5.110">
    <property type="match status" value="1"/>
</dbReference>
<dbReference type="PANTHER" id="PTHR15959:SF0">
    <property type="entry name" value="SYNTAXIN-18"/>
    <property type="match status" value="1"/>
</dbReference>
<keyword evidence="7" id="KW-0175">Coiled coil</keyword>
<evidence type="ECO:0000259" key="10">
    <source>
        <dbReference type="PROSITE" id="PS50192"/>
    </source>
</evidence>
<keyword evidence="4" id="KW-0812">Transmembrane</keyword>
<evidence type="ECO:0000256" key="2">
    <source>
        <dbReference type="ARBA" id="ARBA00009063"/>
    </source>
</evidence>
<feature type="compositionally biased region" description="Polar residues" evidence="9">
    <location>
        <begin position="212"/>
        <end position="230"/>
    </location>
</feature>
<dbReference type="AlphaFoldDB" id="A0A2T6ZHN6"/>
<sequence>MTNITSIFNEFLFTYPVAAVIPPDRKPLPPKDEFLKEAFRIESHISSLTKYLLSIRQAYLSTTSGRPNPPRVTTSGSASLFARDNQSTSLTDVQRDAIDVETKGVIQELLTVISRLETTEKVRAQTDEALLRKRYTSGLRGIFRDETEEREREEDKLRTLRVHREGVLWLLKTRLEKASELQRGQQEIRLQRQVERGKSILYKAPPGFLPPNHTSLPAASPSRPTASTGKSVWLEDEERKNIENLLTEEQLQLFEKENGDLVKHYEDTLDQVRSAEKSLIEISSLQIQLATNLATQNAHIDNLVADSMFTSENVQRGNKELKKAGEKISIARSAFWGAVAFSGVVFIWDWFI</sequence>